<name>A0ABD3N2A8_9STRA</name>
<gene>
    <name evidence="3" type="ORF">ACHAWU_009320</name>
</gene>
<reference evidence="3 4" key="1">
    <citation type="submission" date="2024-10" db="EMBL/GenBank/DDBJ databases">
        <title>Updated reference genomes for cyclostephanoid diatoms.</title>
        <authorList>
            <person name="Roberts W.R."/>
            <person name="Alverson A.J."/>
        </authorList>
    </citation>
    <scope>NUCLEOTIDE SEQUENCE [LARGE SCALE GENOMIC DNA]</scope>
    <source>
        <strain evidence="3 4">AJA232-27</strain>
    </source>
</reference>
<feature type="chain" id="PRO_5044775898" description="DUF676 domain-containing protein" evidence="1">
    <location>
        <begin position="21"/>
        <end position="541"/>
    </location>
</feature>
<dbReference type="InterPro" id="IPR007751">
    <property type="entry name" value="DUF676_lipase-like"/>
</dbReference>
<dbReference type="InterPro" id="IPR029058">
    <property type="entry name" value="AB_hydrolase_fold"/>
</dbReference>
<feature type="domain" description="DUF676" evidence="2">
    <location>
        <begin position="185"/>
        <end position="358"/>
    </location>
</feature>
<organism evidence="3 4">
    <name type="scientific">Discostella pseudostelligera</name>
    <dbReference type="NCBI Taxonomy" id="259834"/>
    <lineage>
        <taxon>Eukaryota</taxon>
        <taxon>Sar</taxon>
        <taxon>Stramenopiles</taxon>
        <taxon>Ochrophyta</taxon>
        <taxon>Bacillariophyta</taxon>
        <taxon>Coscinodiscophyceae</taxon>
        <taxon>Thalassiosirophycidae</taxon>
        <taxon>Stephanodiscales</taxon>
        <taxon>Stephanodiscaceae</taxon>
        <taxon>Discostella</taxon>
    </lineage>
</organism>
<feature type="signal peptide" evidence="1">
    <location>
        <begin position="1"/>
        <end position="20"/>
    </location>
</feature>
<dbReference type="Proteomes" id="UP001530293">
    <property type="component" value="Unassembled WGS sequence"/>
</dbReference>
<comment type="caution">
    <text evidence="3">The sequence shown here is derived from an EMBL/GenBank/DDBJ whole genome shotgun (WGS) entry which is preliminary data.</text>
</comment>
<dbReference type="PANTHER" id="PTHR12482">
    <property type="entry name" value="LIPASE ROG1-RELATED-RELATED"/>
    <property type="match status" value="1"/>
</dbReference>
<protein>
    <recommendedName>
        <fullName evidence="2">DUF676 domain-containing protein</fullName>
    </recommendedName>
</protein>
<keyword evidence="1" id="KW-0732">Signal</keyword>
<evidence type="ECO:0000259" key="2">
    <source>
        <dbReference type="Pfam" id="PF05057"/>
    </source>
</evidence>
<keyword evidence="4" id="KW-1185">Reference proteome</keyword>
<dbReference type="EMBL" id="JALLBG020000045">
    <property type="protein sequence ID" value="KAL3770112.1"/>
    <property type="molecule type" value="Genomic_DNA"/>
</dbReference>
<dbReference type="Pfam" id="PF05057">
    <property type="entry name" value="DUF676"/>
    <property type="match status" value="1"/>
</dbReference>
<accession>A0ABD3N2A8</accession>
<evidence type="ECO:0000256" key="1">
    <source>
        <dbReference type="SAM" id="SignalP"/>
    </source>
</evidence>
<dbReference type="SUPFAM" id="SSF53474">
    <property type="entry name" value="alpha/beta-Hydrolases"/>
    <property type="match status" value="1"/>
</dbReference>
<proteinExistence type="predicted"/>
<evidence type="ECO:0000313" key="4">
    <source>
        <dbReference type="Proteomes" id="UP001530293"/>
    </source>
</evidence>
<dbReference type="InterPro" id="IPR044294">
    <property type="entry name" value="Lipase-like"/>
</dbReference>
<evidence type="ECO:0000313" key="3">
    <source>
        <dbReference type="EMBL" id="KAL3770112.1"/>
    </source>
</evidence>
<dbReference type="PANTHER" id="PTHR12482:SF62">
    <property type="entry name" value="LIPASE ROG1-RELATED"/>
    <property type="match status" value="1"/>
</dbReference>
<dbReference type="AlphaFoldDB" id="A0ABD3N2A8"/>
<sequence length="541" mass="59263">MVTMHPFAFIAANAASLVSSASNTAAVKREVGLHKHKAAASGFAEEQQLSSTSAPESKAPINLLLGADTENSLPDHDIPPITSNSSPLHFIFIVHGHQGRPTDLSYLHHTIRTKAKEKGKFVNVTSSESCAVGRITEVRSAQNNSPLKIRRRKRDRLPMQVERAFDLHDNDQLDSKVVRSNETEQARGYLIVHNAACNEGKTHDGIIKGGERLVDEMLSVIRSEVKRREQTSHRERAPIDVTISFVGNSLGGLYARYATAHLAEILDKESSNNYYLFDGFIRLHFNVFCSTASPHLGCASFTFIPIPRTAEMGVAQVMGETGSDLFRLNDLIHSMATAPRFLVPLASYRRRIAYANAFGTDFPVPCSTAAFLDKESDYPHYFGETFAEGDIIAKDTCPASERGLIAATLYTMPQDTNFETESTSVDDTAAMSACLDSLGWKKVFIDIRKEIPSVPILKSNRMECPVSQLKSSSTEVRSCDLDRVLSSSSIHRLSLPMGHNAICAFSRGKVSSIVNSGGRPVMDSLALDLADAISSWDGINQ</sequence>